<evidence type="ECO:0000259" key="9">
    <source>
        <dbReference type="Pfam" id="PF01929"/>
    </source>
</evidence>
<dbReference type="PANTHER" id="PTHR11127">
    <property type="entry name" value="60S RIBOSOMAL PROTEIN L14"/>
    <property type="match status" value="1"/>
</dbReference>
<feature type="region of interest" description="Disordered" evidence="7">
    <location>
        <begin position="177"/>
        <end position="200"/>
    </location>
</feature>
<comment type="subcellular location">
    <subcellularLocation>
        <location evidence="2">Cytoplasm</location>
    </subcellularLocation>
</comment>
<feature type="domain" description="KOW" evidence="8">
    <location>
        <begin position="17"/>
        <end position="46"/>
    </location>
</feature>
<gene>
    <name evidence="10" type="ORF">BK809_0001903</name>
</gene>
<dbReference type="Gene3D" id="2.30.30.30">
    <property type="match status" value="1"/>
</dbReference>
<dbReference type="OrthoDB" id="1875589at2759"/>
<reference evidence="10 11" key="1">
    <citation type="submission" date="2017-01" db="EMBL/GenBank/DDBJ databases">
        <title>Draft genome sequence of Diplodia seriata F98.1, a fungal species involved in grapevine trunk diseases.</title>
        <authorList>
            <person name="Robert-Siegwald G."/>
            <person name="Vallet J."/>
            <person name="Abou-Mansour E."/>
            <person name="Xu J."/>
            <person name="Rey P."/>
            <person name="Bertsch C."/>
            <person name="Rego C."/>
            <person name="Larignon P."/>
            <person name="Fontaine F."/>
            <person name="Lebrun M.-H."/>
        </authorList>
    </citation>
    <scope>NUCLEOTIDE SEQUENCE [LARGE SCALE GENOMIC DNA]</scope>
    <source>
        <strain evidence="10 11">F98.1</strain>
    </source>
</reference>
<dbReference type="EMBL" id="MSZU01000087">
    <property type="protein sequence ID" value="OMP84800.1"/>
    <property type="molecule type" value="Genomic_DNA"/>
</dbReference>
<dbReference type="GO" id="GO:0003723">
    <property type="term" value="F:RNA binding"/>
    <property type="evidence" value="ECO:0007669"/>
    <property type="project" value="InterPro"/>
</dbReference>
<evidence type="ECO:0000259" key="8">
    <source>
        <dbReference type="Pfam" id="PF00467"/>
    </source>
</evidence>
<dbReference type="SUPFAM" id="SSF50104">
    <property type="entry name" value="Translation proteins SH3-like domain"/>
    <property type="match status" value="1"/>
</dbReference>
<sequence length="200" mass="22639">MGDAEVKTSQWRLVEVGRVVLFAQGPFEGKLATIVEIIDHKRVLVDGPASTAEKTVPRHASPLSHLSLTPIVIPKLPRGARNGVVKKVWEATEVEKKFGESAWAKNKDRIAKRRALNDFERFKVMRLRKQVGAPGIGTPKAKWSLEGVLRTMFRDTRPRLQLAHRDENCLLTSLTLRPTTRSRRTSPSSVPPPRRKMFHR</sequence>
<dbReference type="InterPro" id="IPR039660">
    <property type="entry name" value="Ribosomal_eL14"/>
</dbReference>
<keyword evidence="5 10" id="KW-0689">Ribosomal protein</keyword>
<dbReference type="InterPro" id="IPR014722">
    <property type="entry name" value="Rib_uL2_dom2"/>
</dbReference>
<evidence type="ECO:0000256" key="1">
    <source>
        <dbReference type="ARBA" id="ARBA00004021"/>
    </source>
</evidence>
<dbReference type="InterPro" id="IPR002784">
    <property type="entry name" value="Ribosomal_eL14_dom"/>
</dbReference>
<dbReference type="Gene3D" id="6.10.250.2270">
    <property type="match status" value="1"/>
</dbReference>
<keyword evidence="4" id="KW-0963">Cytoplasm</keyword>
<dbReference type="GO" id="GO:0006412">
    <property type="term" value="P:translation"/>
    <property type="evidence" value="ECO:0007669"/>
    <property type="project" value="InterPro"/>
</dbReference>
<dbReference type="FunFam" id="2.30.30.30:FF:000030">
    <property type="entry name" value="60S ribosomal protein L14"/>
    <property type="match status" value="1"/>
</dbReference>
<protein>
    <submittedName>
        <fullName evidence="10">60S ribosomal protein L14-A</fullName>
    </submittedName>
</protein>
<name>A0A1S8BBA4_9PEZI</name>
<evidence type="ECO:0000256" key="6">
    <source>
        <dbReference type="ARBA" id="ARBA00023274"/>
    </source>
</evidence>
<evidence type="ECO:0000256" key="7">
    <source>
        <dbReference type="SAM" id="MobiDB-lite"/>
    </source>
</evidence>
<dbReference type="Pfam" id="PF01929">
    <property type="entry name" value="Ribosomal_L14e"/>
    <property type="match status" value="1"/>
</dbReference>
<dbReference type="InterPro" id="IPR008991">
    <property type="entry name" value="Translation_prot_SH3-like_sf"/>
</dbReference>
<dbReference type="CDD" id="cd23702">
    <property type="entry name" value="eL14"/>
    <property type="match status" value="1"/>
</dbReference>
<comment type="function">
    <text evidence="1">Component of the ribosome, a large ribonucleoprotein complex responsible for the synthesis of proteins in the cell. The small ribosomal subunit (SSU) binds messenger RNAs (mRNAs) and translates the encoded message by selecting cognate aminoacyl-transfer RNA (tRNA) molecules. The large subunit (LSU) contains the ribosomal catalytic site termed the peptidyl transferase center (PTC), which catalyzes the formation of peptide bonds, thereby polymerizing the amino acids delivered by tRNAs into a polypeptide chain. The nascent polypeptides leave the ribosome through a tunnel in the LSU and interact with protein factors that function in enzymatic processing, targeting, and the membrane insertion of nascent chains at the exit of the ribosomal tunnel.</text>
</comment>
<evidence type="ECO:0000256" key="5">
    <source>
        <dbReference type="ARBA" id="ARBA00022980"/>
    </source>
</evidence>
<dbReference type="InterPro" id="IPR005824">
    <property type="entry name" value="KOW"/>
</dbReference>
<dbReference type="AlphaFoldDB" id="A0A1S8BBA4"/>
<evidence type="ECO:0000256" key="3">
    <source>
        <dbReference type="ARBA" id="ARBA00006592"/>
    </source>
</evidence>
<dbReference type="Proteomes" id="UP000190776">
    <property type="component" value="Unassembled WGS sequence"/>
</dbReference>
<comment type="similarity">
    <text evidence="3">Belongs to the eukaryotic ribosomal protein eL14 family.</text>
</comment>
<proteinExistence type="inferred from homology"/>
<dbReference type="GO" id="GO:0042273">
    <property type="term" value="P:ribosomal large subunit biogenesis"/>
    <property type="evidence" value="ECO:0007669"/>
    <property type="project" value="TreeGrafter"/>
</dbReference>
<dbReference type="GO" id="GO:0003735">
    <property type="term" value="F:structural constituent of ribosome"/>
    <property type="evidence" value="ECO:0007669"/>
    <property type="project" value="InterPro"/>
</dbReference>
<comment type="caution">
    <text evidence="10">The sequence shown here is derived from an EMBL/GenBank/DDBJ whole genome shotgun (WGS) entry which is preliminary data.</text>
</comment>
<dbReference type="GO" id="GO:0022625">
    <property type="term" value="C:cytosolic large ribosomal subunit"/>
    <property type="evidence" value="ECO:0007669"/>
    <property type="project" value="TreeGrafter"/>
</dbReference>
<accession>A0A1S8BBA4</accession>
<evidence type="ECO:0000313" key="10">
    <source>
        <dbReference type="EMBL" id="OMP84800.1"/>
    </source>
</evidence>
<dbReference type="STRING" id="420778.A0A1S8BBA4"/>
<feature type="domain" description="Large ribosomal subunit protein eL14" evidence="9">
    <location>
        <begin position="57"/>
        <end position="130"/>
    </location>
</feature>
<evidence type="ECO:0000256" key="2">
    <source>
        <dbReference type="ARBA" id="ARBA00004496"/>
    </source>
</evidence>
<dbReference type="Pfam" id="PF00467">
    <property type="entry name" value="KOW"/>
    <property type="match status" value="1"/>
</dbReference>
<dbReference type="PANTHER" id="PTHR11127:SF2">
    <property type="entry name" value="LARGE RIBOSOMAL SUBUNIT PROTEIN EL14"/>
    <property type="match status" value="1"/>
</dbReference>
<organism evidence="10 11">
    <name type="scientific">Diplodia seriata</name>
    <dbReference type="NCBI Taxonomy" id="420778"/>
    <lineage>
        <taxon>Eukaryota</taxon>
        <taxon>Fungi</taxon>
        <taxon>Dikarya</taxon>
        <taxon>Ascomycota</taxon>
        <taxon>Pezizomycotina</taxon>
        <taxon>Dothideomycetes</taxon>
        <taxon>Dothideomycetes incertae sedis</taxon>
        <taxon>Botryosphaeriales</taxon>
        <taxon>Botryosphaeriaceae</taxon>
        <taxon>Diplodia</taxon>
    </lineage>
</organism>
<keyword evidence="6" id="KW-0687">Ribonucleoprotein</keyword>
<evidence type="ECO:0000313" key="11">
    <source>
        <dbReference type="Proteomes" id="UP000190776"/>
    </source>
</evidence>
<evidence type="ECO:0000256" key="4">
    <source>
        <dbReference type="ARBA" id="ARBA00022490"/>
    </source>
</evidence>